<gene>
    <name evidence="3" type="ORF">ENS06_00915</name>
</gene>
<dbReference type="EMBL" id="DSTK01000005">
    <property type="protein sequence ID" value="HFK95867.1"/>
    <property type="molecule type" value="Genomic_DNA"/>
</dbReference>
<comment type="caution">
    <text evidence="3">The sequence shown here is derived from an EMBL/GenBank/DDBJ whole genome shotgun (WGS) entry which is preliminary data.</text>
</comment>
<sequence length="189" mass="20856">MITKGRGCGKSGIRNRPMAHETAGEKHIATAFKTLLAPQAHGLRRTLRLAATVAGFLAALLLGFCLPSFSQEQSSSASNQTAGLVLTRAGICESVENLNPVNSAAVFSVSQGQIYCFTDFGTVRSQTVVYHRWYHRDALTTQIRLKIYPPRWATYSMLKLREVDKGPWKVEITDAEGRVLTVLRFSIVD</sequence>
<evidence type="ECO:0000313" key="3">
    <source>
        <dbReference type="EMBL" id="HFK95867.1"/>
    </source>
</evidence>
<evidence type="ECO:0000259" key="2">
    <source>
        <dbReference type="Pfam" id="PF11141"/>
    </source>
</evidence>
<feature type="domain" description="DUF2914" evidence="2">
    <location>
        <begin position="127"/>
        <end position="187"/>
    </location>
</feature>
<evidence type="ECO:0000256" key="1">
    <source>
        <dbReference type="SAM" id="Phobius"/>
    </source>
</evidence>
<name>A0A831ZVU0_9BACT</name>
<reference evidence="3" key="1">
    <citation type="journal article" date="2020" name="mSystems">
        <title>Genome- and Community-Level Interaction Insights into Carbon Utilization and Element Cycling Functions of Hydrothermarchaeota in Hydrothermal Sediment.</title>
        <authorList>
            <person name="Zhou Z."/>
            <person name="Liu Y."/>
            <person name="Xu W."/>
            <person name="Pan J."/>
            <person name="Luo Z.H."/>
            <person name="Li M."/>
        </authorList>
    </citation>
    <scope>NUCLEOTIDE SEQUENCE [LARGE SCALE GENOMIC DNA]</scope>
    <source>
        <strain evidence="3">SpSt-456</strain>
    </source>
</reference>
<proteinExistence type="predicted"/>
<keyword evidence="1" id="KW-1133">Transmembrane helix</keyword>
<keyword evidence="1" id="KW-0812">Transmembrane</keyword>
<accession>A0A831ZVU0</accession>
<dbReference type="Pfam" id="PF11141">
    <property type="entry name" value="DUF2914"/>
    <property type="match status" value="1"/>
</dbReference>
<protein>
    <submittedName>
        <fullName evidence="3">DUF2914 domain-containing protein</fullName>
    </submittedName>
</protein>
<keyword evidence="1" id="KW-0472">Membrane</keyword>
<organism evidence="3">
    <name type="scientific">Desulfacinum infernum</name>
    <dbReference type="NCBI Taxonomy" id="35837"/>
    <lineage>
        <taxon>Bacteria</taxon>
        <taxon>Pseudomonadati</taxon>
        <taxon>Thermodesulfobacteriota</taxon>
        <taxon>Syntrophobacteria</taxon>
        <taxon>Syntrophobacterales</taxon>
        <taxon>Syntrophobacteraceae</taxon>
        <taxon>Desulfacinum</taxon>
    </lineage>
</organism>
<dbReference type="AlphaFoldDB" id="A0A831ZVU0"/>
<feature type="transmembrane region" description="Helical" evidence="1">
    <location>
        <begin position="49"/>
        <end position="69"/>
    </location>
</feature>
<dbReference type="InterPro" id="IPR022606">
    <property type="entry name" value="DUF2914"/>
</dbReference>